<keyword evidence="4" id="KW-1185">Reference proteome</keyword>
<dbReference type="VEuPathDB" id="FungiDB:PTTG_06023"/>
<accession>A0A0C4EYW8</accession>
<gene>
    <name evidence="2" type="ORF">PTTG_06023</name>
</gene>
<reference evidence="2" key="1">
    <citation type="submission" date="2009-11" db="EMBL/GenBank/DDBJ databases">
        <authorList>
            <consortium name="The Broad Institute Genome Sequencing Platform"/>
            <person name="Ward D."/>
            <person name="Feldgarden M."/>
            <person name="Earl A."/>
            <person name="Young S.K."/>
            <person name="Zeng Q."/>
            <person name="Koehrsen M."/>
            <person name="Alvarado L."/>
            <person name="Berlin A."/>
            <person name="Bochicchio J."/>
            <person name="Borenstein D."/>
            <person name="Chapman S.B."/>
            <person name="Chen Z."/>
            <person name="Engels R."/>
            <person name="Freedman E."/>
            <person name="Gellesch M."/>
            <person name="Goldberg J."/>
            <person name="Griggs A."/>
            <person name="Gujja S."/>
            <person name="Heilman E."/>
            <person name="Heiman D."/>
            <person name="Hepburn T."/>
            <person name="Howarth C."/>
            <person name="Jen D."/>
            <person name="Larson L."/>
            <person name="Lewis B."/>
            <person name="Mehta T."/>
            <person name="Park D."/>
            <person name="Pearson M."/>
            <person name="Roberts A."/>
            <person name="Saif S."/>
            <person name="Shea T."/>
            <person name="Shenoy N."/>
            <person name="Sisk P."/>
            <person name="Stolte C."/>
            <person name="Sykes S."/>
            <person name="Thomson T."/>
            <person name="Walk T."/>
            <person name="White J."/>
            <person name="Yandava C."/>
            <person name="Izard J."/>
            <person name="Baranova O.V."/>
            <person name="Blanton J.M."/>
            <person name="Tanner A.C."/>
            <person name="Dewhirst F.E."/>
            <person name="Haas B."/>
            <person name="Nusbaum C."/>
            <person name="Birren B."/>
        </authorList>
    </citation>
    <scope>NUCLEOTIDE SEQUENCE [LARGE SCALE GENOMIC DNA]</scope>
    <source>
        <strain evidence="2">1-1 BBBD Race 1</strain>
    </source>
</reference>
<organism evidence="2">
    <name type="scientific">Puccinia triticina (isolate 1-1 / race 1 (BBBD))</name>
    <name type="common">Brown leaf rust fungus</name>
    <dbReference type="NCBI Taxonomy" id="630390"/>
    <lineage>
        <taxon>Eukaryota</taxon>
        <taxon>Fungi</taxon>
        <taxon>Dikarya</taxon>
        <taxon>Basidiomycota</taxon>
        <taxon>Pucciniomycotina</taxon>
        <taxon>Pucciniomycetes</taxon>
        <taxon>Pucciniales</taxon>
        <taxon>Pucciniaceae</taxon>
        <taxon>Puccinia</taxon>
    </lineage>
</organism>
<reference evidence="3 4" key="3">
    <citation type="journal article" date="2017" name="G3 (Bethesda)">
        <title>Comparative analysis highlights variable genome content of wheat rusts and divergence of the mating loci.</title>
        <authorList>
            <person name="Cuomo C.A."/>
            <person name="Bakkeren G."/>
            <person name="Khalil H.B."/>
            <person name="Panwar V."/>
            <person name="Joly D."/>
            <person name="Linning R."/>
            <person name="Sakthikumar S."/>
            <person name="Song X."/>
            <person name="Adiconis X."/>
            <person name="Fan L."/>
            <person name="Goldberg J.M."/>
            <person name="Levin J.Z."/>
            <person name="Young S."/>
            <person name="Zeng Q."/>
            <person name="Anikster Y."/>
            <person name="Bruce M."/>
            <person name="Wang M."/>
            <person name="Yin C."/>
            <person name="McCallum B."/>
            <person name="Szabo L.J."/>
            <person name="Hulbert S."/>
            <person name="Chen X."/>
            <person name="Fellers J.P."/>
        </authorList>
    </citation>
    <scope>NUCLEOTIDE SEQUENCE</scope>
    <source>
        <strain evidence="4">Isolate 1-1 / race 1 (BBBD)</strain>
        <strain evidence="3">isolate 1-1 / race 1 (BBBD)</strain>
    </source>
</reference>
<dbReference type="EMBL" id="ADAS02000097">
    <property type="protein sequence ID" value="OAV90628.1"/>
    <property type="molecule type" value="Genomic_DNA"/>
</dbReference>
<sequence>MSCSRPTSTNRTTAAADKLPSVRTVLSKSSKIFHKLSTINLAASASKRRSSSGGSIPDYLPSKKTRNGVPRSADFLALRFVLLSHDNQILGHHHQS</sequence>
<name>A0A0C4EYW8_PUCT1</name>
<evidence type="ECO:0000313" key="3">
    <source>
        <dbReference type="EnsemblFungi" id="PTTG_06023-t43_1-p1"/>
    </source>
</evidence>
<proteinExistence type="predicted"/>
<reference evidence="3" key="4">
    <citation type="submission" date="2025-05" db="UniProtKB">
        <authorList>
            <consortium name="EnsemblFungi"/>
        </authorList>
    </citation>
    <scope>IDENTIFICATION</scope>
    <source>
        <strain evidence="3">isolate 1-1 / race 1 (BBBD)</strain>
    </source>
</reference>
<evidence type="ECO:0000313" key="4">
    <source>
        <dbReference type="Proteomes" id="UP000005240"/>
    </source>
</evidence>
<dbReference type="STRING" id="630390.A0A0C4EYW8"/>
<evidence type="ECO:0000256" key="1">
    <source>
        <dbReference type="SAM" id="MobiDB-lite"/>
    </source>
</evidence>
<evidence type="ECO:0000313" key="2">
    <source>
        <dbReference type="EMBL" id="OAV90628.1"/>
    </source>
</evidence>
<feature type="region of interest" description="Disordered" evidence="1">
    <location>
        <begin position="44"/>
        <end position="68"/>
    </location>
</feature>
<dbReference type="AlphaFoldDB" id="A0A0C4EYW8"/>
<reference evidence="2" key="2">
    <citation type="submission" date="2016-05" db="EMBL/GenBank/DDBJ databases">
        <title>Comparative analysis highlights variable genome content of wheat rusts and divergence of the mating loci.</title>
        <authorList>
            <person name="Cuomo C.A."/>
            <person name="Bakkeren G."/>
            <person name="Szabo L."/>
            <person name="Khalil H."/>
            <person name="Joly D."/>
            <person name="Goldberg J."/>
            <person name="Young S."/>
            <person name="Zeng Q."/>
            <person name="Fellers J."/>
        </authorList>
    </citation>
    <scope>NUCLEOTIDE SEQUENCE [LARGE SCALE GENOMIC DNA]</scope>
    <source>
        <strain evidence="2">1-1 BBBD Race 1</strain>
    </source>
</reference>
<dbReference type="EnsemblFungi" id="PTTG_06023-t43_1">
    <property type="protein sequence ID" value="PTTG_06023-t43_1-p1"/>
    <property type="gene ID" value="PTTG_06023"/>
</dbReference>
<dbReference type="Proteomes" id="UP000005240">
    <property type="component" value="Unassembled WGS sequence"/>
</dbReference>
<protein>
    <submittedName>
        <fullName evidence="2 3">Uncharacterized protein</fullName>
    </submittedName>
</protein>